<dbReference type="InterPro" id="IPR013785">
    <property type="entry name" value="Aldolase_TIM"/>
</dbReference>
<dbReference type="SUPFAM" id="SSF51366">
    <property type="entry name" value="Ribulose-phoshate binding barrel"/>
    <property type="match status" value="1"/>
</dbReference>
<keyword evidence="5 9" id="KW-0028">Amino-acid biosynthesis</keyword>
<evidence type="ECO:0000256" key="1">
    <source>
        <dbReference type="ARBA" id="ARBA00001164"/>
    </source>
</evidence>
<keyword evidence="6 9" id="KW-0822">Tryptophan biosynthesis</keyword>
<proteinExistence type="inferred from homology"/>
<keyword evidence="7 9" id="KW-0057">Aromatic amino acid biosynthesis</keyword>
<reference evidence="11 12" key="1">
    <citation type="journal article" date="2021" name="ISME Commun">
        <title>Automated analysis of genomic sequences facilitates high-throughput and comprehensive description of bacteria.</title>
        <authorList>
            <person name="Hitch T.C.A."/>
        </authorList>
    </citation>
    <scope>NUCLEOTIDE SEQUENCE [LARGE SCALE GENOMIC DNA]</scope>
    <source>
        <strain evidence="11 12">Sanger_18</strain>
    </source>
</reference>
<evidence type="ECO:0000313" key="12">
    <source>
        <dbReference type="Proteomes" id="UP001652432"/>
    </source>
</evidence>
<organism evidence="11 12">
    <name type="scientific">Suilimivivens aceti</name>
    <dbReference type="NCBI Taxonomy" id="2981774"/>
    <lineage>
        <taxon>Bacteria</taxon>
        <taxon>Bacillati</taxon>
        <taxon>Bacillota</taxon>
        <taxon>Clostridia</taxon>
        <taxon>Lachnospirales</taxon>
        <taxon>Lachnospiraceae</taxon>
        <taxon>Suilimivivens</taxon>
    </lineage>
</organism>
<gene>
    <name evidence="9" type="primary">trpF</name>
    <name evidence="11" type="ORF">OCV77_12580</name>
</gene>
<dbReference type="InterPro" id="IPR044643">
    <property type="entry name" value="TrpF_fam"/>
</dbReference>
<dbReference type="PANTHER" id="PTHR42894:SF1">
    <property type="entry name" value="N-(5'-PHOSPHORIBOSYL)ANTHRANILATE ISOMERASE"/>
    <property type="match status" value="1"/>
</dbReference>
<dbReference type="GO" id="GO:0016853">
    <property type="term" value="F:isomerase activity"/>
    <property type="evidence" value="ECO:0007669"/>
    <property type="project" value="UniProtKB-KW"/>
</dbReference>
<sequence length="198" mass="22478">MTKIKICGLRREQDIRYANELMPDYIGFVFLKGKMRYVTFEEAARLRSLLDPAIPAVGVFVNEPAENVIRLLQAGTIQIAQLHGQEDEAYAEELRRAGDHCIIRAFAVRNSEDIHRAFAFPADYPLLDNGKGTGETFDWSLFQEQEKPFFMAGGLSPENVKEAIECFHPYAVDVSSGVETDGFKDYEKMKAFMDAVRR</sequence>
<protein>
    <recommendedName>
        <fullName evidence="4 9">N-(5'-phosphoribosyl)anthranilate isomerase</fullName>
        <shortName evidence="9">PRAI</shortName>
        <ecNumber evidence="3 9">5.3.1.24</ecNumber>
    </recommendedName>
</protein>
<comment type="pathway">
    <text evidence="2 9">Amino-acid biosynthesis; L-tryptophan biosynthesis; L-tryptophan from chorismate: step 3/5.</text>
</comment>
<dbReference type="Gene3D" id="3.20.20.70">
    <property type="entry name" value="Aldolase class I"/>
    <property type="match status" value="1"/>
</dbReference>
<dbReference type="Proteomes" id="UP001652432">
    <property type="component" value="Unassembled WGS sequence"/>
</dbReference>
<evidence type="ECO:0000313" key="11">
    <source>
        <dbReference type="EMBL" id="MCU6745313.1"/>
    </source>
</evidence>
<keyword evidence="12" id="KW-1185">Reference proteome</keyword>
<dbReference type="RefSeq" id="WP_262575345.1">
    <property type="nucleotide sequence ID" value="NZ_JAOQKJ010000010.1"/>
</dbReference>
<comment type="similarity">
    <text evidence="9">Belongs to the TrpF family.</text>
</comment>
<feature type="domain" description="N-(5'phosphoribosyl) anthranilate isomerase (PRAI)" evidence="10">
    <location>
        <begin position="4"/>
        <end position="194"/>
    </location>
</feature>
<comment type="catalytic activity">
    <reaction evidence="1 9">
        <text>N-(5-phospho-beta-D-ribosyl)anthranilate = 1-(2-carboxyphenylamino)-1-deoxy-D-ribulose 5-phosphate</text>
        <dbReference type="Rhea" id="RHEA:21540"/>
        <dbReference type="ChEBI" id="CHEBI:18277"/>
        <dbReference type="ChEBI" id="CHEBI:58613"/>
        <dbReference type="EC" id="5.3.1.24"/>
    </reaction>
</comment>
<evidence type="ECO:0000256" key="7">
    <source>
        <dbReference type="ARBA" id="ARBA00023141"/>
    </source>
</evidence>
<comment type="caution">
    <text evidence="11">The sequence shown here is derived from an EMBL/GenBank/DDBJ whole genome shotgun (WGS) entry which is preliminary data.</text>
</comment>
<evidence type="ECO:0000259" key="10">
    <source>
        <dbReference type="Pfam" id="PF00697"/>
    </source>
</evidence>
<evidence type="ECO:0000256" key="8">
    <source>
        <dbReference type="ARBA" id="ARBA00023235"/>
    </source>
</evidence>
<evidence type="ECO:0000256" key="2">
    <source>
        <dbReference type="ARBA" id="ARBA00004664"/>
    </source>
</evidence>
<accession>A0ABT2T4Y8</accession>
<dbReference type="InterPro" id="IPR001240">
    <property type="entry name" value="PRAI_dom"/>
</dbReference>
<dbReference type="EC" id="5.3.1.24" evidence="3 9"/>
<evidence type="ECO:0000256" key="6">
    <source>
        <dbReference type="ARBA" id="ARBA00022822"/>
    </source>
</evidence>
<dbReference type="InterPro" id="IPR011060">
    <property type="entry name" value="RibuloseP-bd_barrel"/>
</dbReference>
<dbReference type="EMBL" id="JAOQKJ010000010">
    <property type="protein sequence ID" value="MCU6745313.1"/>
    <property type="molecule type" value="Genomic_DNA"/>
</dbReference>
<evidence type="ECO:0000256" key="9">
    <source>
        <dbReference type="HAMAP-Rule" id="MF_00135"/>
    </source>
</evidence>
<dbReference type="CDD" id="cd00405">
    <property type="entry name" value="PRAI"/>
    <property type="match status" value="1"/>
</dbReference>
<name>A0ABT2T4Y8_9FIRM</name>
<dbReference type="PANTHER" id="PTHR42894">
    <property type="entry name" value="N-(5'-PHOSPHORIBOSYL)ANTHRANILATE ISOMERASE"/>
    <property type="match status" value="1"/>
</dbReference>
<evidence type="ECO:0000256" key="4">
    <source>
        <dbReference type="ARBA" id="ARBA00022272"/>
    </source>
</evidence>
<keyword evidence="8 9" id="KW-0413">Isomerase</keyword>
<evidence type="ECO:0000256" key="5">
    <source>
        <dbReference type="ARBA" id="ARBA00022605"/>
    </source>
</evidence>
<dbReference type="Pfam" id="PF00697">
    <property type="entry name" value="PRAI"/>
    <property type="match status" value="1"/>
</dbReference>
<evidence type="ECO:0000256" key="3">
    <source>
        <dbReference type="ARBA" id="ARBA00012572"/>
    </source>
</evidence>
<dbReference type="HAMAP" id="MF_00135">
    <property type="entry name" value="PRAI"/>
    <property type="match status" value="1"/>
</dbReference>